<dbReference type="EMBL" id="WIGM01001101">
    <property type="protein sequence ID" value="KAF6804996.1"/>
    <property type="molecule type" value="Genomic_DNA"/>
</dbReference>
<sequence length="244" mass="26257">MLSFQHASPQRSTAPVFTGHPSAFRHVINHGRAFSSKHCCSDPSPFAVSVDTPSSQTQTSKAIASRHCGHWERSLSVCSDHGAPAHADERTEPASRYHVFAATPLANGLGEQWYSTSGAGGFATDNSGGQPGTESRTAWALLSKRSQSQRDALAPHWFAHGMASLGIASHRIASHRFAWHGGGGIPTNPEEGPSQNLFRPMAWHEGPSPHQHQVDMFPPTRSGAKPNFRVESRDLGIQPSGMEA</sequence>
<comment type="caution">
    <text evidence="2">The sequence shown here is derived from an EMBL/GenBank/DDBJ whole genome shotgun (WGS) entry which is preliminary data.</text>
</comment>
<gene>
    <name evidence="2" type="ORF">CMUS01_14720</name>
</gene>
<feature type="region of interest" description="Disordered" evidence="1">
    <location>
        <begin position="221"/>
        <end position="244"/>
    </location>
</feature>
<evidence type="ECO:0000313" key="3">
    <source>
        <dbReference type="Proteomes" id="UP000639643"/>
    </source>
</evidence>
<keyword evidence="3" id="KW-1185">Reference proteome</keyword>
<dbReference type="Proteomes" id="UP000639643">
    <property type="component" value="Unassembled WGS sequence"/>
</dbReference>
<protein>
    <submittedName>
        <fullName evidence="2">Uncharacterized protein</fullName>
    </submittedName>
</protein>
<evidence type="ECO:0000313" key="2">
    <source>
        <dbReference type="EMBL" id="KAF6804996.1"/>
    </source>
</evidence>
<proteinExistence type="predicted"/>
<dbReference type="AlphaFoldDB" id="A0A8H6J2W1"/>
<accession>A0A8H6J2W1</accession>
<name>A0A8H6J2W1_9PEZI</name>
<evidence type="ECO:0000256" key="1">
    <source>
        <dbReference type="SAM" id="MobiDB-lite"/>
    </source>
</evidence>
<reference evidence="2" key="1">
    <citation type="journal article" date="2020" name="Phytopathology">
        <title>Genome Sequence Resources of Colletotrichum truncatum, C. plurivorum, C. musicola, and C. sojae: Four Species Pathogenic to Soybean (Glycine max).</title>
        <authorList>
            <person name="Rogerio F."/>
            <person name="Boufleur T.R."/>
            <person name="Ciampi-Guillardi M."/>
            <person name="Sukno S.A."/>
            <person name="Thon M.R."/>
            <person name="Massola Junior N.S."/>
            <person name="Baroncelli R."/>
        </authorList>
    </citation>
    <scope>NUCLEOTIDE SEQUENCE</scope>
    <source>
        <strain evidence="2">LFN0074</strain>
    </source>
</reference>
<organism evidence="2 3">
    <name type="scientific">Colletotrichum musicola</name>
    <dbReference type="NCBI Taxonomy" id="2175873"/>
    <lineage>
        <taxon>Eukaryota</taxon>
        <taxon>Fungi</taxon>
        <taxon>Dikarya</taxon>
        <taxon>Ascomycota</taxon>
        <taxon>Pezizomycotina</taxon>
        <taxon>Sordariomycetes</taxon>
        <taxon>Hypocreomycetidae</taxon>
        <taxon>Glomerellales</taxon>
        <taxon>Glomerellaceae</taxon>
        <taxon>Colletotrichum</taxon>
        <taxon>Colletotrichum orchidearum species complex</taxon>
    </lineage>
</organism>